<protein>
    <submittedName>
        <fullName evidence="1">Uncharacterized protein</fullName>
    </submittedName>
</protein>
<dbReference type="AlphaFoldDB" id="A0A367PU97"/>
<comment type="caution">
    <text evidence="1">The sequence shown here is derived from an EMBL/GenBank/DDBJ whole genome shotgun (WGS) entry which is preliminary data.</text>
</comment>
<dbReference type="EMBL" id="QDHA01000001">
    <property type="protein sequence ID" value="RCJ10465.1"/>
    <property type="molecule type" value="Genomic_DNA"/>
</dbReference>
<proteinExistence type="predicted"/>
<organism evidence="1 2">
    <name type="scientific">Cupriavidus necator</name>
    <name type="common">Alcaligenes eutrophus</name>
    <name type="synonym">Ralstonia eutropha</name>
    <dbReference type="NCBI Taxonomy" id="106590"/>
    <lineage>
        <taxon>Bacteria</taxon>
        <taxon>Pseudomonadati</taxon>
        <taxon>Pseudomonadota</taxon>
        <taxon>Betaproteobacteria</taxon>
        <taxon>Burkholderiales</taxon>
        <taxon>Burkholderiaceae</taxon>
        <taxon>Cupriavidus</taxon>
    </lineage>
</organism>
<accession>A0A367PU97</accession>
<reference evidence="1 2" key="1">
    <citation type="submission" date="2018-04" db="EMBL/GenBank/DDBJ databases">
        <title>Cupriavidus necator CR12 genome sequencing and assembly.</title>
        <authorList>
            <person name="Ben Fekih I."/>
            <person name="Mazhar H.S."/>
            <person name="Bello S.K."/>
            <person name="Rensing C."/>
        </authorList>
    </citation>
    <scope>NUCLEOTIDE SEQUENCE [LARGE SCALE GENOMIC DNA]</scope>
    <source>
        <strain evidence="1 2">CR12</strain>
    </source>
</reference>
<name>A0A367PU97_CUPNE</name>
<dbReference type="Proteomes" id="UP000253501">
    <property type="component" value="Unassembled WGS sequence"/>
</dbReference>
<sequence>MDQDFVIELQILRDAAVIITAGMGASRYLDEIINASSAALEVAFPASDAVLTVVWRDCKRTVEPTDYPDVTTGAAVPN</sequence>
<gene>
    <name evidence="1" type="ORF">DDK22_00435</name>
</gene>
<evidence type="ECO:0000313" key="2">
    <source>
        <dbReference type="Proteomes" id="UP000253501"/>
    </source>
</evidence>
<evidence type="ECO:0000313" key="1">
    <source>
        <dbReference type="EMBL" id="RCJ10465.1"/>
    </source>
</evidence>